<feature type="region of interest" description="Disordered" evidence="1">
    <location>
        <begin position="68"/>
        <end position="91"/>
    </location>
</feature>
<evidence type="ECO:0000313" key="5">
    <source>
        <dbReference type="Proteomes" id="UP000235388"/>
    </source>
</evidence>
<dbReference type="Proteomes" id="UP000235388">
    <property type="component" value="Unassembled WGS sequence"/>
</dbReference>
<sequence>MRSFSLQSFFLVFILIDRGSLGVELAPTNSRKGLDIDLNVAALPEEEPTIISSAKSLGFDLSVPPAEEPLSFTPVDSASSPPASSTVIAPGESHDLARDETESLAASSTGVNRIPTLGSTSADKRKRITEEVYGADERDQNPSKKQQVVVGARKNTHETPRMDTFQLGAAEKAPKMKKLKEVMAVRQHRKYRTQPKSTRPGYTSEVSTFFSDWEYVKVDKGAQILSPYLKSNPSQKLANEKDLFKFLKKLNRDKSAGVFWVQRGKYETRFFSKYSAAGTKLGSLAYPHGLKNSQRSSANVKILLEMYKTQISHLNKDNLSFLEKIETQFKISDARIERIERLVKISTVLSVIYLSLYKEHPASLEQHLRDFTGCIERLLRGLRTMELKKGSIAKRWHQAVAVSLYQSNAQRDLSLSWRTIEYWIELKKNPVPGLENLPIPRHCHTTLTEIIGKILFFSNCHRKEI</sequence>
<proteinExistence type="predicted"/>
<dbReference type="OrthoDB" id="10635074at2759"/>
<evidence type="ECO:0000256" key="2">
    <source>
        <dbReference type="SAM" id="SignalP"/>
    </source>
</evidence>
<organism evidence="4 5">
    <name type="scientific">Puccinia coronata f. sp. avenae</name>
    <dbReference type="NCBI Taxonomy" id="200324"/>
    <lineage>
        <taxon>Eukaryota</taxon>
        <taxon>Fungi</taxon>
        <taxon>Dikarya</taxon>
        <taxon>Basidiomycota</taxon>
        <taxon>Pucciniomycotina</taxon>
        <taxon>Pucciniomycetes</taxon>
        <taxon>Pucciniales</taxon>
        <taxon>Pucciniaceae</taxon>
        <taxon>Puccinia</taxon>
    </lineage>
</organism>
<name>A0A2N5W3N3_9BASI</name>
<evidence type="ECO:0000313" key="6">
    <source>
        <dbReference type="Proteomes" id="UP000235392"/>
    </source>
</evidence>
<evidence type="ECO:0000313" key="3">
    <source>
        <dbReference type="EMBL" id="PLW44244.1"/>
    </source>
</evidence>
<evidence type="ECO:0000256" key="1">
    <source>
        <dbReference type="SAM" id="MobiDB-lite"/>
    </source>
</evidence>
<comment type="caution">
    <text evidence="4">The sequence shown here is derived from an EMBL/GenBank/DDBJ whole genome shotgun (WGS) entry which is preliminary data.</text>
</comment>
<feature type="chain" id="PRO_5015084145" evidence="2">
    <location>
        <begin position="23"/>
        <end position="465"/>
    </location>
</feature>
<accession>A0A2N5W3N3</accession>
<dbReference type="EMBL" id="PGCJ01000016">
    <property type="protein sequence ID" value="PLW56868.1"/>
    <property type="molecule type" value="Genomic_DNA"/>
</dbReference>
<keyword evidence="2" id="KW-0732">Signal</keyword>
<dbReference type="AlphaFoldDB" id="A0A2N5W3N3"/>
<dbReference type="Proteomes" id="UP000235392">
    <property type="component" value="Unassembled WGS sequence"/>
</dbReference>
<gene>
    <name evidence="4" type="ORF">PCANC_01218</name>
    <name evidence="3" type="ORF">PCASD_03869</name>
</gene>
<dbReference type="EMBL" id="PGCI01000059">
    <property type="protein sequence ID" value="PLW44244.1"/>
    <property type="molecule type" value="Genomic_DNA"/>
</dbReference>
<evidence type="ECO:0000313" key="4">
    <source>
        <dbReference type="EMBL" id="PLW56868.1"/>
    </source>
</evidence>
<feature type="signal peptide" evidence="2">
    <location>
        <begin position="1"/>
        <end position="22"/>
    </location>
</feature>
<reference evidence="5 6" key="1">
    <citation type="submission" date="2017-11" db="EMBL/GenBank/DDBJ databases">
        <title>De novo assembly and phasing of dikaryotic genomes from two isolates of Puccinia coronata f. sp. avenae, the causal agent of oat crown rust.</title>
        <authorList>
            <person name="Miller M.E."/>
            <person name="Zhang Y."/>
            <person name="Omidvar V."/>
            <person name="Sperschneider J."/>
            <person name="Schwessinger B."/>
            <person name="Raley C."/>
            <person name="Palmer J.M."/>
            <person name="Garnica D."/>
            <person name="Upadhyaya N."/>
            <person name="Rathjen J."/>
            <person name="Taylor J.M."/>
            <person name="Park R.F."/>
            <person name="Dodds P.N."/>
            <person name="Hirsch C.D."/>
            <person name="Kianian S.F."/>
            <person name="Figueroa M."/>
        </authorList>
    </citation>
    <scope>NUCLEOTIDE SEQUENCE [LARGE SCALE GENOMIC DNA]</scope>
    <source>
        <strain evidence="4">12NC29</strain>
        <strain evidence="3">12SD80</strain>
    </source>
</reference>
<keyword evidence="5" id="KW-1185">Reference proteome</keyword>
<protein>
    <submittedName>
        <fullName evidence="4">Uncharacterized protein</fullName>
    </submittedName>
</protein>